<dbReference type="OrthoDB" id="9767361at2"/>
<feature type="domain" description="CBS" evidence="12">
    <location>
        <begin position="474"/>
        <end position="533"/>
    </location>
</feature>
<feature type="transmembrane region" description="Helical" evidence="11">
    <location>
        <begin position="216"/>
        <end position="234"/>
    </location>
</feature>
<keyword evidence="4 11" id="KW-1133">Transmembrane helix</keyword>
<evidence type="ECO:0000256" key="1">
    <source>
        <dbReference type="ARBA" id="ARBA00004141"/>
    </source>
</evidence>
<keyword evidence="14" id="KW-1185">Reference proteome</keyword>
<feature type="transmembrane region" description="Helical" evidence="11">
    <location>
        <begin position="291"/>
        <end position="310"/>
    </location>
</feature>
<accession>A0A7M3MC89</accession>
<feature type="transmembrane region" description="Helical" evidence="11">
    <location>
        <begin position="388"/>
        <end position="407"/>
    </location>
</feature>
<feature type="transmembrane region" description="Helical" evidence="11">
    <location>
        <begin position="81"/>
        <end position="98"/>
    </location>
</feature>
<comment type="caution">
    <text evidence="13">The sequence shown here is derived from an EMBL/GenBank/DDBJ whole genome shotgun (WGS) entry which is preliminary data.</text>
</comment>
<evidence type="ECO:0000256" key="10">
    <source>
        <dbReference type="PROSITE-ProRule" id="PRU00703"/>
    </source>
</evidence>
<dbReference type="GO" id="GO:0034707">
    <property type="term" value="C:chloride channel complex"/>
    <property type="evidence" value="ECO:0007669"/>
    <property type="project" value="UniProtKB-KW"/>
</dbReference>
<dbReference type="InterPro" id="IPR050368">
    <property type="entry name" value="ClC-type_chloride_channel"/>
</dbReference>
<evidence type="ECO:0000256" key="11">
    <source>
        <dbReference type="SAM" id="Phobius"/>
    </source>
</evidence>
<evidence type="ECO:0000256" key="8">
    <source>
        <dbReference type="ARBA" id="ARBA00023214"/>
    </source>
</evidence>
<dbReference type="CDD" id="cd04613">
    <property type="entry name" value="CBS_pair_voltage-gated_CLC_bac"/>
    <property type="match status" value="1"/>
</dbReference>
<dbReference type="Gene3D" id="3.10.580.10">
    <property type="entry name" value="CBS-domain"/>
    <property type="match status" value="1"/>
</dbReference>
<keyword evidence="9" id="KW-0407">Ion channel</keyword>
<dbReference type="InterPro" id="IPR000644">
    <property type="entry name" value="CBS_dom"/>
</dbReference>
<feature type="transmembrane region" description="Helical" evidence="11">
    <location>
        <begin position="331"/>
        <end position="351"/>
    </location>
</feature>
<comment type="subcellular location">
    <subcellularLocation>
        <location evidence="1">Membrane</location>
        <topology evidence="1">Multi-pass membrane protein</topology>
    </subcellularLocation>
</comment>
<evidence type="ECO:0000256" key="9">
    <source>
        <dbReference type="ARBA" id="ARBA00023303"/>
    </source>
</evidence>
<evidence type="ECO:0000256" key="2">
    <source>
        <dbReference type="ARBA" id="ARBA00022448"/>
    </source>
</evidence>
<keyword evidence="2" id="KW-0813">Transport</keyword>
<dbReference type="AlphaFoldDB" id="A0A7M3MC89"/>
<dbReference type="InterPro" id="IPR046342">
    <property type="entry name" value="CBS_dom_sf"/>
</dbReference>
<evidence type="ECO:0000256" key="4">
    <source>
        <dbReference type="ARBA" id="ARBA00022989"/>
    </source>
</evidence>
<reference evidence="13 14" key="1">
    <citation type="submission" date="2018-06" db="EMBL/GenBank/DDBJ databases">
        <title>Complete genome of Desulfovibrio indonesiensis P37SLT.</title>
        <authorList>
            <person name="Crispim J.S."/>
            <person name="Vidigal P.M.P."/>
            <person name="Silva L.C.F."/>
            <person name="Laguardia C.N."/>
            <person name="Araujo L.C."/>
            <person name="Dias R.S."/>
            <person name="Sousa M.P."/>
            <person name="Paula S.O."/>
            <person name="Silva C."/>
        </authorList>
    </citation>
    <scope>NUCLEOTIDE SEQUENCE [LARGE SCALE GENOMIC DNA]</scope>
    <source>
        <strain evidence="13 14">P37SLT</strain>
    </source>
</reference>
<feature type="domain" description="CBS" evidence="12">
    <location>
        <begin position="539"/>
        <end position="598"/>
    </location>
</feature>
<dbReference type="FunFam" id="1.10.3080.10:FF:000018">
    <property type="entry name" value="Chloride transporter, ClC family"/>
    <property type="match status" value="1"/>
</dbReference>
<keyword evidence="6 11" id="KW-0472">Membrane</keyword>
<feature type="transmembrane region" description="Helical" evidence="11">
    <location>
        <begin position="21"/>
        <end position="49"/>
    </location>
</feature>
<gene>
    <name evidence="13" type="ORF">DPQ33_15285</name>
</gene>
<keyword evidence="3 11" id="KW-0812">Transmembrane</keyword>
<dbReference type="Proteomes" id="UP000448292">
    <property type="component" value="Unassembled WGS sequence"/>
</dbReference>
<organism evidence="13 14">
    <name type="scientific">Oceanidesulfovibrio indonesiensis</name>
    <dbReference type="NCBI Taxonomy" id="54767"/>
    <lineage>
        <taxon>Bacteria</taxon>
        <taxon>Pseudomonadati</taxon>
        <taxon>Thermodesulfobacteriota</taxon>
        <taxon>Desulfovibrionia</taxon>
        <taxon>Desulfovibrionales</taxon>
        <taxon>Desulfovibrionaceae</taxon>
        <taxon>Oceanidesulfovibrio</taxon>
    </lineage>
</organism>
<dbReference type="PROSITE" id="PS51371">
    <property type="entry name" value="CBS"/>
    <property type="match status" value="2"/>
</dbReference>
<dbReference type="RefSeq" id="WP_144304089.1">
    <property type="nucleotide sequence ID" value="NZ_QMIE01000016.1"/>
</dbReference>
<dbReference type="InterPro" id="IPR001807">
    <property type="entry name" value="ClC"/>
</dbReference>
<evidence type="ECO:0000256" key="5">
    <source>
        <dbReference type="ARBA" id="ARBA00023065"/>
    </source>
</evidence>
<keyword evidence="5" id="KW-0406">Ion transport</keyword>
<sequence length="601" mass="65152">MQRTRQSLWRMILRSYRSVDYVRWLTLGILVGIFSGIAAVIFFACIEFLKTFFLHSLAGLSLPTLSGEEVFHLPLGAYRPWLVPVFTTLTGLVTGLLVSRFIPDTMDSGTDGTDAMIKSFHHQEGTLRPAVPLIKGATSVLTIASGGSAGREGPISQIGAGIGSFIANKLKLSVKERRIMLLAGAAGGLGAIFRAPLGGAITAVEVIYREDFETEAILPSALSSVVAYTIFGFVYGTKPMFGIPAFHFSDARELIFYALLALFCTATGWFYIKTFRFLKFSVFSKIREKAGITMCMTMGGLCMGLLGLAVPQVLTGGYGWLEEAILGNLPLALMLGIIVAKTIATSITLGSGMSGGMFAPALFVGGISGGVVGKIANTYFPDIVTQPGGYVLVGMAAFFACVAHAPIGPLLMVCELTQGYGLLAPLMLASALCLVMGRKLFLYDNQVDNKFESPAHIKDATINILEQLKVRDFFRPGRVTTLEEGTSLKALVDIIAGTNEFCFPVKNEAGELTGILTIQDVREVLFEDALYDIILVKELARKPAVLYPDEDLYQALLSFVDTDLVQLPVVEHEKGHKVIGMVNREDVFKAYSHTIRKLEEE</sequence>
<feature type="transmembrane region" description="Helical" evidence="11">
    <location>
        <begin position="357"/>
        <end position="376"/>
    </location>
</feature>
<evidence type="ECO:0000256" key="3">
    <source>
        <dbReference type="ARBA" id="ARBA00022692"/>
    </source>
</evidence>
<name>A0A7M3MC89_9BACT</name>
<dbReference type="Pfam" id="PF00654">
    <property type="entry name" value="Voltage_CLC"/>
    <property type="match status" value="1"/>
</dbReference>
<dbReference type="CDD" id="cd00400">
    <property type="entry name" value="Voltage_gated_ClC"/>
    <property type="match status" value="1"/>
</dbReference>
<evidence type="ECO:0000256" key="7">
    <source>
        <dbReference type="ARBA" id="ARBA00023173"/>
    </source>
</evidence>
<proteinExistence type="predicted"/>
<dbReference type="SUPFAM" id="SSF54631">
    <property type="entry name" value="CBS-domain pair"/>
    <property type="match status" value="1"/>
</dbReference>
<keyword evidence="10" id="KW-0129">CBS domain</keyword>
<evidence type="ECO:0000313" key="13">
    <source>
        <dbReference type="EMBL" id="TVM15559.1"/>
    </source>
</evidence>
<dbReference type="SMART" id="SM00116">
    <property type="entry name" value="CBS"/>
    <property type="match status" value="2"/>
</dbReference>
<evidence type="ECO:0000256" key="6">
    <source>
        <dbReference type="ARBA" id="ARBA00023136"/>
    </source>
</evidence>
<dbReference type="GO" id="GO:0005254">
    <property type="term" value="F:chloride channel activity"/>
    <property type="evidence" value="ECO:0007669"/>
    <property type="project" value="UniProtKB-KW"/>
</dbReference>
<keyword evidence="7" id="KW-0869">Chloride channel</keyword>
<dbReference type="PANTHER" id="PTHR43427">
    <property type="entry name" value="CHLORIDE CHANNEL PROTEIN CLC-E"/>
    <property type="match status" value="1"/>
</dbReference>
<dbReference type="Gene3D" id="1.10.3080.10">
    <property type="entry name" value="Clc chloride channel"/>
    <property type="match status" value="1"/>
</dbReference>
<feature type="transmembrane region" description="Helical" evidence="11">
    <location>
        <begin position="419"/>
        <end position="437"/>
    </location>
</feature>
<evidence type="ECO:0000313" key="14">
    <source>
        <dbReference type="Proteomes" id="UP000448292"/>
    </source>
</evidence>
<feature type="transmembrane region" description="Helical" evidence="11">
    <location>
        <begin position="254"/>
        <end position="271"/>
    </location>
</feature>
<keyword evidence="8" id="KW-0868">Chloride</keyword>
<dbReference type="PANTHER" id="PTHR43427:SF6">
    <property type="entry name" value="CHLORIDE CHANNEL PROTEIN CLC-E"/>
    <property type="match status" value="1"/>
</dbReference>
<dbReference type="Pfam" id="PF00571">
    <property type="entry name" value="CBS"/>
    <property type="match status" value="2"/>
</dbReference>
<dbReference type="SUPFAM" id="SSF81340">
    <property type="entry name" value="Clc chloride channel"/>
    <property type="match status" value="1"/>
</dbReference>
<dbReference type="PRINTS" id="PR00762">
    <property type="entry name" value="CLCHANNEL"/>
</dbReference>
<evidence type="ECO:0000259" key="12">
    <source>
        <dbReference type="PROSITE" id="PS51371"/>
    </source>
</evidence>
<dbReference type="InterPro" id="IPR014743">
    <property type="entry name" value="Cl-channel_core"/>
</dbReference>
<feature type="transmembrane region" description="Helical" evidence="11">
    <location>
        <begin position="179"/>
        <end position="204"/>
    </location>
</feature>
<protein>
    <submittedName>
        <fullName evidence="13">Chloride channel protein</fullName>
    </submittedName>
</protein>
<dbReference type="EMBL" id="QMIE01000016">
    <property type="protein sequence ID" value="TVM15559.1"/>
    <property type="molecule type" value="Genomic_DNA"/>
</dbReference>